<comment type="caution">
    <text evidence="1">The sequence shown here is derived from an EMBL/GenBank/DDBJ whole genome shotgun (WGS) entry which is preliminary data.</text>
</comment>
<dbReference type="Proteomes" id="UP000539372">
    <property type="component" value="Unassembled WGS sequence"/>
</dbReference>
<accession>A0A7Y0E4E6</accession>
<dbReference type="EMBL" id="JABBNT010000005">
    <property type="protein sequence ID" value="NMM46231.1"/>
    <property type="molecule type" value="Genomic_DNA"/>
</dbReference>
<protein>
    <submittedName>
        <fullName evidence="1">Lipid A deacylase LpxR family protein</fullName>
    </submittedName>
</protein>
<evidence type="ECO:0000313" key="1">
    <source>
        <dbReference type="EMBL" id="NMM46231.1"/>
    </source>
</evidence>
<dbReference type="Gene3D" id="2.40.128.140">
    <property type="entry name" value="Outer membrane protein"/>
    <property type="match status" value="1"/>
</dbReference>
<gene>
    <name evidence="1" type="ORF">HH303_17200</name>
</gene>
<evidence type="ECO:0000313" key="2">
    <source>
        <dbReference type="Proteomes" id="UP000539372"/>
    </source>
</evidence>
<organism evidence="1 2">
    <name type="scientific">Pacificispira spongiicola</name>
    <dbReference type="NCBI Taxonomy" id="2729598"/>
    <lineage>
        <taxon>Bacteria</taxon>
        <taxon>Pseudomonadati</taxon>
        <taxon>Pseudomonadota</taxon>
        <taxon>Alphaproteobacteria</taxon>
        <taxon>Rhodospirillales</taxon>
        <taxon>Rhodospirillaceae</taxon>
        <taxon>Pacificispira</taxon>
    </lineage>
</organism>
<keyword evidence="2" id="KW-1185">Reference proteome</keyword>
<proteinExistence type="predicted"/>
<sequence length="331" mass="36865">MPLLCAGLSAHAEAPQPGTTIPDDRGTASLMIENDLFGAGTDRHFTHGTAVGYTTREYLPSETDPIAVVANLIPFWPHGARARATYSLGQNMYTPEDITDPNPIRDDRPYAGWLYVGGGLIAAAPDASRSDTVLLEVGVVGPASLASKTHKQWHKWFNFTEPRGWDNQLENEPGFNVIYEHTQRIWKDELGPGLNVDLVPNSGFSLGNIQTYLSGGATLRLGRDLTTDMGPPRIRPSLPGSAYIRPTNGFNWYVFTSAGTRLVLRNIFLDGNTFRDSQSVDKRYLVADLQSGLALQYDDWRMTYTYVIRTKEFEQQDKIDKWGAISLSYRF</sequence>
<dbReference type="Pfam" id="PF09982">
    <property type="entry name" value="LpxR"/>
    <property type="match status" value="1"/>
</dbReference>
<dbReference type="InterPro" id="IPR018707">
    <property type="entry name" value="LpxR"/>
</dbReference>
<dbReference type="InterPro" id="IPR037107">
    <property type="entry name" value="Put_OMP_sf"/>
</dbReference>
<dbReference type="AlphaFoldDB" id="A0A7Y0E4E6"/>
<reference evidence="1 2" key="1">
    <citation type="submission" date="2020-04" db="EMBL/GenBank/DDBJ databases">
        <title>Rhodospirillaceae bacterium KN72 isolated from deep sea.</title>
        <authorList>
            <person name="Zhang D.-C."/>
        </authorList>
    </citation>
    <scope>NUCLEOTIDE SEQUENCE [LARGE SCALE GENOMIC DNA]</scope>
    <source>
        <strain evidence="1 2">KN72</strain>
    </source>
</reference>
<name>A0A7Y0E4E6_9PROT</name>